<evidence type="ECO:0000256" key="3">
    <source>
        <dbReference type="ARBA" id="ARBA00022475"/>
    </source>
</evidence>
<feature type="domain" description="ABC transmembrane type-1" evidence="8">
    <location>
        <begin position="62"/>
        <end position="274"/>
    </location>
</feature>
<keyword evidence="4 7" id="KW-0812">Transmembrane</keyword>
<dbReference type="InterPro" id="IPR000515">
    <property type="entry name" value="MetI-like"/>
</dbReference>
<reference evidence="9 10" key="1">
    <citation type="submission" date="2023-09" db="EMBL/GenBank/DDBJ databases">
        <title>Whole genome shotgun sequencing (WGS) of Bosea sp. ZW T0_25, isolated from stored onions (Allium cepa).</title>
        <authorList>
            <person name="Stoll D.A."/>
            <person name="Huch M."/>
        </authorList>
    </citation>
    <scope>NUCLEOTIDE SEQUENCE [LARGE SCALE GENOMIC DNA]</scope>
    <source>
        <strain evidence="9 10">ZW T0_25</strain>
    </source>
</reference>
<organism evidence="9 10">
    <name type="scientific">Bosea rubneri</name>
    <dbReference type="NCBI Taxonomy" id="3075434"/>
    <lineage>
        <taxon>Bacteria</taxon>
        <taxon>Pseudomonadati</taxon>
        <taxon>Pseudomonadota</taxon>
        <taxon>Alphaproteobacteria</taxon>
        <taxon>Hyphomicrobiales</taxon>
        <taxon>Boseaceae</taxon>
        <taxon>Bosea</taxon>
    </lineage>
</organism>
<feature type="transmembrane region" description="Helical" evidence="7">
    <location>
        <begin position="66"/>
        <end position="87"/>
    </location>
</feature>
<keyword evidence="2 7" id="KW-0813">Transport</keyword>
<dbReference type="Gene3D" id="1.10.3720.10">
    <property type="entry name" value="MetI-like"/>
    <property type="match status" value="1"/>
</dbReference>
<feature type="transmembrane region" description="Helical" evidence="7">
    <location>
        <begin position="149"/>
        <end position="172"/>
    </location>
</feature>
<keyword evidence="10" id="KW-1185">Reference proteome</keyword>
<keyword evidence="5 7" id="KW-1133">Transmembrane helix</keyword>
<protein>
    <submittedName>
        <fullName evidence="9">Sugar ABC transporter permease</fullName>
    </submittedName>
</protein>
<dbReference type="CDD" id="cd06261">
    <property type="entry name" value="TM_PBP2"/>
    <property type="match status" value="1"/>
</dbReference>
<evidence type="ECO:0000256" key="6">
    <source>
        <dbReference type="ARBA" id="ARBA00023136"/>
    </source>
</evidence>
<evidence type="ECO:0000256" key="1">
    <source>
        <dbReference type="ARBA" id="ARBA00004651"/>
    </source>
</evidence>
<dbReference type="Proteomes" id="UP001254257">
    <property type="component" value="Unassembled WGS sequence"/>
</dbReference>
<gene>
    <name evidence="9" type="ORF">RKE40_02365</name>
</gene>
<comment type="similarity">
    <text evidence="7">Belongs to the binding-protein-dependent transport system permease family.</text>
</comment>
<evidence type="ECO:0000259" key="8">
    <source>
        <dbReference type="PROSITE" id="PS50928"/>
    </source>
</evidence>
<evidence type="ECO:0000313" key="10">
    <source>
        <dbReference type="Proteomes" id="UP001254257"/>
    </source>
</evidence>
<comment type="caution">
    <text evidence="9">The sequence shown here is derived from an EMBL/GenBank/DDBJ whole genome shotgun (WGS) entry which is preliminary data.</text>
</comment>
<evidence type="ECO:0000256" key="2">
    <source>
        <dbReference type="ARBA" id="ARBA00022448"/>
    </source>
</evidence>
<evidence type="ECO:0000256" key="4">
    <source>
        <dbReference type="ARBA" id="ARBA00022692"/>
    </source>
</evidence>
<sequence length="285" mass="31073">MLGEKWTGYWFVLPGTIMLAVILGFPAVTAILESVGLVGGKGGAGLANYTRLLGDTQFHVTTWNTLVFVVAVVAFHLVMGLAVALLLNLDVPGRWVFRVLAILPWTMPDVIGGLVFRSLFDTLTGGVNAVGMMLGLMQEPKDWLGSPSWALFSVIMAESWRGYPYVMLILLAGLQSIPRDQYEAAAIDGAGWWTSLFHVTLPNLKPMIVIALVLDIVWECRLFGMIYGMTGGGPGDATQNLSLMVYKQYFQFFDTAYASSVAVVLAAVLLVVALPYMRSTLRKEA</sequence>
<dbReference type="PANTHER" id="PTHR43005:SF1">
    <property type="entry name" value="SPERMIDINE_PUTRESCINE TRANSPORT SYSTEM PERMEASE PROTEIN"/>
    <property type="match status" value="1"/>
</dbReference>
<evidence type="ECO:0000256" key="7">
    <source>
        <dbReference type="RuleBase" id="RU363032"/>
    </source>
</evidence>
<dbReference type="PANTHER" id="PTHR43005">
    <property type="entry name" value="BLR7065 PROTEIN"/>
    <property type="match status" value="1"/>
</dbReference>
<comment type="subcellular location">
    <subcellularLocation>
        <location evidence="1 7">Cell membrane</location>
        <topology evidence="1 7">Multi-pass membrane protein</topology>
    </subcellularLocation>
</comment>
<dbReference type="InterPro" id="IPR035906">
    <property type="entry name" value="MetI-like_sf"/>
</dbReference>
<keyword evidence="6 7" id="KW-0472">Membrane</keyword>
<feature type="transmembrane region" description="Helical" evidence="7">
    <location>
        <begin position="7"/>
        <end position="32"/>
    </location>
</feature>
<feature type="transmembrane region" description="Helical" evidence="7">
    <location>
        <begin position="249"/>
        <end position="274"/>
    </location>
</feature>
<evidence type="ECO:0000313" key="9">
    <source>
        <dbReference type="EMBL" id="MDU0338702.1"/>
    </source>
</evidence>
<keyword evidence="3" id="KW-1003">Cell membrane</keyword>
<dbReference type="PROSITE" id="PS50928">
    <property type="entry name" value="ABC_TM1"/>
    <property type="match status" value="1"/>
</dbReference>
<dbReference type="RefSeq" id="WP_316016640.1">
    <property type="nucleotide sequence ID" value="NZ_JAWDID010000002.1"/>
</dbReference>
<dbReference type="SUPFAM" id="SSF161098">
    <property type="entry name" value="MetI-like"/>
    <property type="match status" value="1"/>
</dbReference>
<feature type="transmembrane region" description="Helical" evidence="7">
    <location>
        <begin position="99"/>
        <end position="120"/>
    </location>
</feature>
<accession>A0ABU3S1V8</accession>
<dbReference type="Pfam" id="PF00528">
    <property type="entry name" value="BPD_transp_1"/>
    <property type="match status" value="1"/>
</dbReference>
<name>A0ABU3S1V8_9HYPH</name>
<dbReference type="EMBL" id="JAWDID010000002">
    <property type="protein sequence ID" value="MDU0338702.1"/>
    <property type="molecule type" value="Genomic_DNA"/>
</dbReference>
<evidence type="ECO:0000256" key="5">
    <source>
        <dbReference type="ARBA" id="ARBA00022989"/>
    </source>
</evidence>
<proteinExistence type="inferred from homology"/>